<dbReference type="InterPro" id="IPR020616">
    <property type="entry name" value="Thiolase_N"/>
</dbReference>
<sequence length="383" mass="39077">MSEFRFTAHILGTGITPFGKHRAIRFEDLAARAVFEALDEAGIEPGQVGTVYVGSVFGPSGLAARLAAASGLHNASVVKVEAACASGSVAAHMAARDVASGAARYSLALGVEKLSEVFDGPIIPELSDREGVLGLPMPGLYALQASNYLHQTGYAAEDLAEVAVKNRANGAANPIAHQQSAVTRSEVLGSRLIAEPLTLLQCCPMSDGAAAVLFGPTTGADSPTGVGLLASSMAGGRGWPAPGVDEQWGMGCVGRALDELWERLDGPRRFDLYEVHDAFTIGEILSIEALRLVGRGDGVQALVDGRFHVDGDLPVNASGGLIARGHALGATGVAQIVESVIQLQGRAGDRQVAGATTALVETLGGGASGLDGNAAALLALAVT</sequence>
<dbReference type="PANTHER" id="PTHR42870:SF1">
    <property type="entry name" value="NON-SPECIFIC LIPID-TRANSFER PROTEIN-LIKE 2"/>
    <property type="match status" value="1"/>
</dbReference>
<dbReference type="Proteomes" id="UP001595836">
    <property type="component" value="Unassembled WGS sequence"/>
</dbReference>
<dbReference type="RefSeq" id="WP_344988986.1">
    <property type="nucleotide sequence ID" value="NZ_BAABCD010000007.1"/>
</dbReference>
<proteinExistence type="predicted"/>
<dbReference type="Gene3D" id="3.40.47.10">
    <property type="match status" value="1"/>
</dbReference>
<evidence type="ECO:0000313" key="4">
    <source>
        <dbReference type="Proteomes" id="UP001595836"/>
    </source>
</evidence>
<reference evidence="4" key="1">
    <citation type="journal article" date="2019" name="Int. J. Syst. Evol. Microbiol.">
        <title>The Global Catalogue of Microorganisms (GCM) 10K type strain sequencing project: providing services to taxonomists for standard genome sequencing and annotation.</title>
        <authorList>
            <consortium name="The Broad Institute Genomics Platform"/>
            <consortium name="The Broad Institute Genome Sequencing Center for Infectious Disease"/>
            <person name="Wu L."/>
            <person name="Ma J."/>
        </authorList>
    </citation>
    <scope>NUCLEOTIDE SEQUENCE [LARGE SCALE GENOMIC DNA]</scope>
    <source>
        <strain evidence="4">JCM 11882</strain>
    </source>
</reference>
<dbReference type="PIRSF" id="PIRSF000429">
    <property type="entry name" value="Ac-CoA_Ac_transf"/>
    <property type="match status" value="1"/>
</dbReference>
<keyword evidence="4" id="KW-1185">Reference proteome</keyword>
<dbReference type="PANTHER" id="PTHR42870">
    <property type="entry name" value="ACETYL-COA C-ACETYLTRANSFERASE"/>
    <property type="match status" value="1"/>
</dbReference>
<dbReference type="InterPro" id="IPR016039">
    <property type="entry name" value="Thiolase-like"/>
</dbReference>
<evidence type="ECO:0000259" key="2">
    <source>
        <dbReference type="Pfam" id="PF22691"/>
    </source>
</evidence>
<dbReference type="InterPro" id="IPR055140">
    <property type="entry name" value="Thiolase_C_2"/>
</dbReference>
<evidence type="ECO:0000259" key="1">
    <source>
        <dbReference type="Pfam" id="PF00108"/>
    </source>
</evidence>
<protein>
    <submittedName>
        <fullName evidence="3">Thiolase family protein</fullName>
    </submittedName>
</protein>
<dbReference type="SUPFAM" id="SSF53901">
    <property type="entry name" value="Thiolase-like"/>
    <property type="match status" value="2"/>
</dbReference>
<accession>A0ABV9PKW0</accession>
<dbReference type="CDD" id="cd00829">
    <property type="entry name" value="SCP-x_thiolase"/>
    <property type="match status" value="1"/>
</dbReference>
<organism evidence="3 4">
    <name type="scientific">Dietzia aurantiaca</name>
    <dbReference type="NCBI Taxonomy" id="983873"/>
    <lineage>
        <taxon>Bacteria</taxon>
        <taxon>Bacillati</taxon>
        <taxon>Actinomycetota</taxon>
        <taxon>Actinomycetes</taxon>
        <taxon>Mycobacteriales</taxon>
        <taxon>Dietziaceae</taxon>
        <taxon>Dietzia</taxon>
    </lineage>
</organism>
<dbReference type="Pfam" id="PF22691">
    <property type="entry name" value="Thiolase_C_1"/>
    <property type="match status" value="1"/>
</dbReference>
<gene>
    <name evidence="3" type="ORF">ACFO7U_01795</name>
</gene>
<feature type="domain" description="Thiolase C-terminal" evidence="2">
    <location>
        <begin position="267"/>
        <end position="367"/>
    </location>
</feature>
<dbReference type="Pfam" id="PF00108">
    <property type="entry name" value="Thiolase_N"/>
    <property type="match status" value="1"/>
</dbReference>
<dbReference type="EMBL" id="JBHSHP010000007">
    <property type="protein sequence ID" value="MFC4753511.1"/>
    <property type="molecule type" value="Genomic_DNA"/>
</dbReference>
<evidence type="ECO:0000313" key="3">
    <source>
        <dbReference type="EMBL" id="MFC4753511.1"/>
    </source>
</evidence>
<dbReference type="InterPro" id="IPR002155">
    <property type="entry name" value="Thiolase"/>
</dbReference>
<name>A0ABV9PKW0_9ACTN</name>
<feature type="domain" description="Thiolase N-terminal" evidence="1">
    <location>
        <begin position="10"/>
        <end position="214"/>
    </location>
</feature>
<comment type="caution">
    <text evidence="3">The sequence shown here is derived from an EMBL/GenBank/DDBJ whole genome shotgun (WGS) entry which is preliminary data.</text>
</comment>